<keyword evidence="1" id="KW-0378">Hydrolase</keyword>
<dbReference type="SUPFAM" id="SSF53927">
    <property type="entry name" value="Cytidine deaminase-like"/>
    <property type="match status" value="1"/>
</dbReference>
<comment type="caution">
    <text evidence="3">The sequence shown here is derived from an EMBL/GenBank/DDBJ whole genome shotgun (WGS) entry which is preliminary data.</text>
</comment>
<dbReference type="AlphaFoldDB" id="A0A0N0P6V2"/>
<evidence type="ECO:0000313" key="3">
    <source>
        <dbReference type="EMBL" id="KPI87607.1"/>
    </source>
</evidence>
<dbReference type="EMBL" id="LJSK01000080">
    <property type="protein sequence ID" value="KPI87607.1"/>
    <property type="molecule type" value="Genomic_DNA"/>
</dbReference>
<dbReference type="Proteomes" id="UP000038009">
    <property type="component" value="Unassembled WGS sequence"/>
</dbReference>
<protein>
    <submittedName>
        <fullName evidence="3">Putative deaminase</fullName>
    </submittedName>
</protein>
<feature type="region of interest" description="Disordered" evidence="2">
    <location>
        <begin position="238"/>
        <end position="294"/>
    </location>
</feature>
<dbReference type="GO" id="GO:0002100">
    <property type="term" value="P:tRNA wobble adenosine to inosine editing"/>
    <property type="evidence" value="ECO:0007669"/>
    <property type="project" value="InterPro"/>
</dbReference>
<sequence length="328" mass="34646">MGLVHRHSRSAVVNMSVHYVDAFMQIALREGNRALLEGEVPVGCVLVSLDVNEDVHRRLASPAFTAHAVAAGEVEACVAALGRNQTNVLRHALAHAEFVAVEALLLGDPAAPAGSDNTSTVSGTDGRTAKAQDHGGDACLRASATPSGNASQPAKCLQNLSSYVLYVTVEPCVMCGAMLLYNEIGYVFFGCRNPRFGGNGTVLALHEPPLSKRSCCRGGTIGKRNASALLPAASLPAGEVPPQCKTRTEPAPALPHAVSSSPQQEQQLADQTDGNGVAAASYEGPWWPGYKSEGGHREEEAIAILQRFYERENPNAPGHKRRQKPSVA</sequence>
<dbReference type="PANTHER" id="PTHR11079">
    <property type="entry name" value="CYTOSINE DEAMINASE FAMILY MEMBER"/>
    <property type="match status" value="1"/>
</dbReference>
<dbReference type="GO" id="GO:0046872">
    <property type="term" value="F:metal ion binding"/>
    <property type="evidence" value="ECO:0007669"/>
    <property type="project" value="UniProtKB-KW"/>
</dbReference>
<reference evidence="3 4" key="1">
    <citation type="journal article" date="2015" name="PLoS Pathog.">
        <title>Leptomonas seymouri: Adaptations to the Dixenous Life Cycle Analyzed by Genome Sequencing, Transcriptome Profiling and Co-infection with Leishmania donovani.</title>
        <authorList>
            <person name="Kraeva N."/>
            <person name="Butenko A."/>
            <person name="Hlavacova J."/>
            <person name="Kostygov A."/>
            <person name="Myskova J."/>
            <person name="Grybchuk D."/>
            <person name="Lestinova T."/>
            <person name="Votypka J."/>
            <person name="Volf P."/>
            <person name="Opperdoes F."/>
            <person name="Flegontov P."/>
            <person name="Lukes J."/>
            <person name="Yurchenko V."/>
        </authorList>
    </citation>
    <scope>NUCLEOTIDE SEQUENCE [LARGE SCALE GENOMIC DNA]</scope>
    <source>
        <strain evidence="3 4">ATCC 30220</strain>
    </source>
</reference>
<dbReference type="PANTHER" id="PTHR11079:SF149">
    <property type="entry name" value="TRNA-SPECIFIC ADENOSINE DEAMINASE 2"/>
    <property type="match status" value="1"/>
</dbReference>
<dbReference type="GO" id="GO:0052717">
    <property type="term" value="F:tRNA-specific adenosine-34 deaminase activity"/>
    <property type="evidence" value="ECO:0007669"/>
    <property type="project" value="TreeGrafter"/>
</dbReference>
<feature type="region of interest" description="Disordered" evidence="2">
    <location>
        <begin position="308"/>
        <end position="328"/>
    </location>
</feature>
<feature type="compositionally biased region" description="Polar residues" evidence="2">
    <location>
        <begin position="115"/>
        <end position="125"/>
    </location>
</feature>
<evidence type="ECO:0000313" key="4">
    <source>
        <dbReference type="Proteomes" id="UP000038009"/>
    </source>
</evidence>
<name>A0A0N0P6V2_LEPSE</name>
<dbReference type="CDD" id="cd01285">
    <property type="entry name" value="nucleoside_deaminase"/>
    <property type="match status" value="1"/>
</dbReference>
<accession>A0A0N0P6V2</accession>
<dbReference type="VEuPathDB" id="TriTrypDB:Lsey_0080_0140"/>
<dbReference type="OMA" id="DAFMQIA"/>
<evidence type="ECO:0000256" key="2">
    <source>
        <dbReference type="SAM" id="MobiDB-lite"/>
    </source>
</evidence>
<organism evidence="3 4">
    <name type="scientific">Leptomonas seymouri</name>
    <dbReference type="NCBI Taxonomy" id="5684"/>
    <lineage>
        <taxon>Eukaryota</taxon>
        <taxon>Discoba</taxon>
        <taxon>Euglenozoa</taxon>
        <taxon>Kinetoplastea</taxon>
        <taxon>Metakinetoplastina</taxon>
        <taxon>Trypanosomatida</taxon>
        <taxon>Trypanosomatidae</taxon>
        <taxon>Leishmaniinae</taxon>
        <taxon>Leptomonas</taxon>
    </lineage>
</organism>
<dbReference type="OrthoDB" id="408702at2759"/>
<feature type="region of interest" description="Disordered" evidence="2">
    <location>
        <begin position="114"/>
        <end position="135"/>
    </location>
</feature>
<evidence type="ECO:0000256" key="1">
    <source>
        <dbReference type="ARBA" id="ARBA00022801"/>
    </source>
</evidence>
<proteinExistence type="predicted"/>
<feature type="compositionally biased region" description="Basic residues" evidence="2">
    <location>
        <begin position="318"/>
        <end position="328"/>
    </location>
</feature>
<dbReference type="InterPro" id="IPR016193">
    <property type="entry name" value="Cytidine_deaminase-like"/>
</dbReference>
<gene>
    <name evidence="3" type="ORF">ABL78_3316</name>
</gene>
<dbReference type="Gene3D" id="3.40.140.10">
    <property type="entry name" value="Cytidine Deaminase, domain 2"/>
    <property type="match status" value="1"/>
</dbReference>
<feature type="compositionally biased region" description="Polar residues" evidence="2">
    <location>
        <begin position="258"/>
        <end position="274"/>
    </location>
</feature>
<keyword evidence="4" id="KW-1185">Reference proteome</keyword>